<keyword evidence="7" id="KW-0238">DNA-binding</keyword>
<dbReference type="RefSeq" id="WP_173765720.1">
    <property type="nucleotide sequence ID" value="NZ_JACOOT010000036.1"/>
</dbReference>
<dbReference type="AlphaFoldDB" id="A0A8I0ALC7"/>
<dbReference type="Pfam" id="PF12833">
    <property type="entry name" value="HTH_18"/>
    <property type="match status" value="1"/>
</dbReference>
<evidence type="ECO:0000256" key="5">
    <source>
        <dbReference type="ARBA" id="ARBA00023012"/>
    </source>
</evidence>
<dbReference type="Pfam" id="PF00072">
    <property type="entry name" value="Response_reg"/>
    <property type="match status" value="1"/>
</dbReference>
<evidence type="ECO:0000256" key="4">
    <source>
        <dbReference type="ARBA" id="ARBA00022553"/>
    </source>
</evidence>
<feature type="domain" description="Response regulatory" evidence="12">
    <location>
        <begin position="22"/>
        <end position="139"/>
    </location>
</feature>
<keyword evidence="6" id="KW-0805">Transcription regulation</keyword>
<dbReference type="PANTHER" id="PTHR42713">
    <property type="entry name" value="HISTIDINE KINASE-RELATED"/>
    <property type="match status" value="1"/>
</dbReference>
<dbReference type="Proteomes" id="UP000652847">
    <property type="component" value="Unassembled WGS sequence"/>
</dbReference>
<keyword evidence="3" id="KW-0963">Cytoplasm</keyword>
<feature type="domain" description="HTH araC/xylS-type" evidence="11">
    <location>
        <begin position="465"/>
        <end position="563"/>
    </location>
</feature>
<dbReference type="CDD" id="cd17536">
    <property type="entry name" value="REC_YesN-like"/>
    <property type="match status" value="1"/>
</dbReference>
<keyword evidence="8" id="KW-0804">Transcription</keyword>
<dbReference type="InterPro" id="IPR009057">
    <property type="entry name" value="Homeodomain-like_sf"/>
</dbReference>
<dbReference type="InterPro" id="IPR011006">
    <property type="entry name" value="CheY-like_superfamily"/>
</dbReference>
<comment type="function">
    <text evidence="9">May play the central regulatory role in sporulation. It may be an element of the effector pathway responsible for the activation of sporulation genes in response to nutritional stress. Spo0A may act in concert with spo0H (a sigma factor) to control the expression of some genes that are critical to the sporulation process.</text>
</comment>
<dbReference type="InterPro" id="IPR018060">
    <property type="entry name" value="HTH_AraC"/>
</dbReference>
<dbReference type="SUPFAM" id="SSF46689">
    <property type="entry name" value="Homeodomain-like"/>
    <property type="match status" value="2"/>
</dbReference>
<dbReference type="EMBL" id="JACOOT010000036">
    <property type="protein sequence ID" value="MBC5652394.1"/>
    <property type="molecule type" value="Genomic_DNA"/>
</dbReference>
<dbReference type="SUPFAM" id="SSF52172">
    <property type="entry name" value="CheY-like"/>
    <property type="match status" value="1"/>
</dbReference>
<evidence type="ECO:0000256" key="10">
    <source>
        <dbReference type="PROSITE-ProRule" id="PRU00169"/>
    </source>
</evidence>
<dbReference type="GO" id="GO:0000160">
    <property type="term" value="P:phosphorelay signal transduction system"/>
    <property type="evidence" value="ECO:0007669"/>
    <property type="project" value="UniProtKB-KW"/>
</dbReference>
<dbReference type="InterPro" id="IPR001789">
    <property type="entry name" value="Sig_transdc_resp-reg_receiver"/>
</dbReference>
<dbReference type="PROSITE" id="PS00041">
    <property type="entry name" value="HTH_ARAC_FAMILY_1"/>
    <property type="match status" value="1"/>
</dbReference>
<dbReference type="PRINTS" id="PR00032">
    <property type="entry name" value="HTHARAC"/>
</dbReference>
<dbReference type="Gene3D" id="1.10.10.60">
    <property type="entry name" value="Homeodomain-like"/>
    <property type="match status" value="2"/>
</dbReference>
<evidence type="ECO:0000256" key="6">
    <source>
        <dbReference type="ARBA" id="ARBA00023015"/>
    </source>
</evidence>
<comment type="subcellular location">
    <subcellularLocation>
        <location evidence="1">Cytoplasm</location>
    </subcellularLocation>
</comment>
<accession>A0A8I0ALC7</accession>
<evidence type="ECO:0000256" key="7">
    <source>
        <dbReference type="ARBA" id="ARBA00023125"/>
    </source>
</evidence>
<keyword evidence="14" id="KW-1185">Reference proteome</keyword>
<dbReference type="PROSITE" id="PS01124">
    <property type="entry name" value="HTH_ARAC_FAMILY_2"/>
    <property type="match status" value="1"/>
</dbReference>
<evidence type="ECO:0000256" key="3">
    <source>
        <dbReference type="ARBA" id="ARBA00022490"/>
    </source>
</evidence>
<dbReference type="Gene3D" id="3.40.50.2300">
    <property type="match status" value="1"/>
</dbReference>
<dbReference type="InterPro" id="IPR020449">
    <property type="entry name" value="Tscrpt_reg_AraC-type_HTH"/>
</dbReference>
<evidence type="ECO:0000259" key="12">
    <source>
        <dbReference type="PROSITE" id="PS50110"/>
    </source>
</evidence>
<gene>
    <name evidence="13" type="ORF">H8S54_15110</name>
</gene>
<dbReference type="InterPro" id="IPR051552">
    <property type="entry name" value="HptR"/>
</dbReference>
<dbReference type="InterPro" id="IPR041522">
    <property type="entry name" value="CdaR_GGDEF"/>
</dbReference>
<comment type="caution">
    <text evidence="13">The sequence shown here is derived from an EMBL/GenBank/DDBJ whole genome shotgun (WGS) entry which is preliminary data.</text>
</comment>
<dbReference type="PROSITE" id="PS50110">
    <property type="entry name" value="RESPONSE_REGULATORY"/>
    <property type="match status" value="1"/>
</dbReference>
<evidence type="ECO:0000259" key="11">
    <source>
        <dbReference type="PROSITE" id="PS01124"/>
    </source>
</evidence>
<dbReference type="GO" id="GO:0003700">
    <property type="term" value="F:DNA-binding transcription factor activity"/>
    <property type="evidence" value="ECO:0007669"/>
    <property type="project" value="InterPro"/>
</dbReference>
<evidence type="ECO:0000256" key="1">
    <source>
        <dbReference type="ARBA" id="ARBA00004496"/>
    </source>
</evidence>
<dbReference type="GO" id="GO:0043565">
    <property type="term" value="F:sequence-specific DNA binding"/>
    <property type="evidence" value="ECO:0007669"/>
    <property type="project" value="InterPro"/>
</dbReference>
<evidence type="ECO:0000256" key="8">
    <source>
        <dbReference type="ARBA" id="ARBA00023163"/>
    </source>
</evidence>
<dbReference type="SMART" id="SM00448">
    <property type="entry name" value="REC"/>
    <property type="match status" value="1"/>
</dbReference>
<evidence type="ECO:0000256" key="2">
    <source>
        <dbReference type="ARBA" id="ARBA00018672"/>
    </source>
</evidence>
<proteinExistence type="predicted"/>
<dbReference type="InterPro" id="IPR018062">
    <property type="entry name" value="HTH_AraC-typ_CS"/>
</dbReference>
<dbReference type="Pfam" id="PF17853">
    <property type="entry name" value="GGDEF_2"/>
    <property type="match status" value="1"/>
</dbReference>
<keyword evidence="4 10" id="KW-0597">Phosphoprotein</keyword>
<protein>
    <recommendedName>
        <fullName evidence="2">Stage 0 sporulation protein A homolog</fullName>
    </recommendedName>
</protein>
<dbReference type="GO" id="GO:0005737">
    <property type="term" value="C:cytoplasm"/>
    <property type="evidence" value="ECO:0007669"/>
    <property type="project" value="UniProtKB-SubCell"/>
</dbReference>
<name>A0A8I0ALC7_9FIRM</name>
<reference evidence="13 14" key="1">
    <citation type="submission" date="2020-08" db="EMBL/GenBank/DDBJ databases">
        <title>Genome public.</title>
        <authorList>
            <person name="Liu C."/>
            <person name="Sun Q."/>
        </authorList>
    </citation>
    <scope>NUCLEOTIDE SEQUENCE [LARGE SCALE GENOMIC DNA]</scope>
    <source>
        <strain evidence="13 14">BX17</strain>
    </source>
</reference>
<evidence type="ECO:0000313" key="14">
    <source>
        <dbReference type="Proteomes" id="UP000652847"/>
    </source>
</evidence>
<organism evidence="13 14">
    <name type="scientific">Blautia segnis</name>
    <dbReference type="NCBI Taxonomy" id="2763030"/>
    <lineage>
        <taxon>Bacteria</taxon>
        <taxon>Bacillati</taxon>
        <taxon>Bacillota</taxon>
        <taxon>Clostridia</taxon>
        <taxon>Lachnospirales</taxon>
        <taxon>Lachnospiraceae</taxon>
        <taxon>Blautia</taxon>
    </lineage>
</organism>
<sequence>MEIGKFFHSNYVMGTENMEILKVVIADDEVRICQLIQALIDWDSLGMKVVGIAHNGEDACEMVQQTQPDILITDIRMPGCSGLELVKRVKELDSALEVIIISGYAHFEYAQQAISYGVGHYLLKPVNKGELTATLQKLQKKIGERKESELNHQELVNKAKRDDDHLRANLIDRLLDQPDMPVSQDTLTSIYHLKARQGVYQAFCVKVDYGRKIISGGRMDGTTGMAGEREISSTSSEVLMEKVREALERNLKNDSRELILLIRDDYCYGILNYPESEKESIRRSMKSSLTQMEIQKNMFQHVSFSMAVGAAYKEAERLADSMQEARKLIQERLVKGDGRVLDCMGKASEIQESELLKKYLREITHAVEISSIQNAAEAVEDLQDTVNKAKEIRGSEIFELVYAAADIFAASIRIPERTATVEEFRKQCDKCGKIEEIFSCLGDFQQKYIQEQAERYENDTIRPVRKAKEYIQNHFSDPLTLEEVSEMVGLSTAYFSALFKKTEGEGFAKYLINVRMEQAKLLLRESNLPVTEICRKVGYNDPKHFTHTFEKAAGVKPSTYRKLYG</sequence>
<dbReference type="SMART" id="SM00342">
    <property type="entry name" value="HTH_ARAC"/>
    <property type="match status" value="1"/>
</dbReference>
<evidence type="ECO:0000256" key="9">
    <source>
        <dbReference type="ARBA" id="ARBA00024867"/>
    </source>
</evidence>
<feature type="modified residue" description="4-aspartylphosphate" evidence="10">
    <location>
        <position position="74"/>
    </location>
</feature>
<keyword evidence="5" id="KW-0902">Two-component regulatory system</keyword>
<dbReference type="PANTHER" id="PTHR42713:SF3">
    <property type="entry name" value="TRANSCRIPTIONAL REGULATORY PROTEIN HPTR"/>
    <property type="match status" value="1"/>
</dbReference>
<evidence type="ECO:0000313" key="13">
    <source>
        <dbReference type="EMBL" id="MBC5652394.1"/>
    </source>
</evidence>